<dbReference type="Pfam" id="PF02627">
    <property type="entry name" value="CMD"/>
    <property type="match status" value="1"/>
</dbReference>
<dbReference type="AlphaFoldDB" id="A0A2T2YAU7"/>
<dbReference type="EMBL" id="PYFT01000001">
    <property type="protein sequence ID" value="PSR52650.1"/>
    <property type="molecule type" value="Genomic_DNA"/>
</dbReference>
<protein>
    <submittedName>
        <fullName evidence="2">Carboxymuconolactone decarboxylase</fullName>
    </submittedName>
</protein>
<evidence type="ECO:0000259" key="1">
    <source>
        <dbReference type="Pfam" id="PF02627"/>
    </source>
</evidence>
<reference evidence="2 3" key="1">
    <citation type="submission" date="2018-03" db="EMBL/GenBank/DDBJ databases">
        <title>Adhaeribacter sp. HMF7605 Genome sequencing and assembly.</title>
        <authorList>
            <person name="Kang H."/>
            <person name="Kang J."/>
            <person name="Cha I."/>
            <person name="Kim H."/>
            <person name="Joh K."/>
        </authorList>
    </citation>
    <scope>NUCLEOTIDE SEQUENCE [LARGE SCALE GENOMIC DNA]</scope>
    <source>
        <strain evidence="2 3">HMF7605</strain>
    </source>
</reference>
<dbReference type="PANTHER" id="PTHR33570:SF2">
    <property type="entry name" value="CARBOXYMUCONOLACTONE DECARBOXYLASE-LIKE DOMAIN-CONTAINING PROTEIN"/>
    <property type="match status" value="1"/>
</dbReference>
<feature type="domain" description="Carboxymuconolactone decarboxylase-like" evidence="1">
    <location>
        <begin position="26"/>
        <end position="89"/>
    </location>
</feature>
<dbReference type="Gene3D" id="1.20.1290.10">
    <property type="entry name" value="AhpD-like"/>
    <property type="match status" value="1"/>
</dbReference>
<name>A0A2T2YAU7_9BACT</name>
<dbReference type="InterPro" id="IPR029032">
    <property type="entry name" value="AhpD-like"/>
</dbReference>
<organism evidence="2 3">
    <name type="scientific">Adhaeribacter arboris</name>
    <dbReference type="NCBI Taxonomy" id="2072846"/>
    <lineage>
        <taxon>Bacteria</taxon>
        <taxon>Pseudomonadati</taxon>
        <taxon>Bacteroidota</taxon>
        <taxon>Cytophagia</taxon>
        <taxon>Cytophagales</taxon>
        <taxon>Hymenobacteraceae</taxon>
        <taxon>Adhaeribacter</taxon>
    </lineage>
</organism>
<evidence type="ECO:0000313" key="2">
    <source>
        <dbReference type="EMBL" id="PSR52650.1"/>
    </source>
</evidence>
<proteinExistence type="predicted"/>
<dbReference type="InterPro" id="IPR052512">
    <property type="entry name" value="4CMD/NDH-1_regulator"/>
</dbReference>
<dbReference type="InterPro" id="IPR003779">
    <property type="entry name" value="CMD-like"/>
</dbReference>
<sequence length="244" mass="26650">MKSLKFFLLIGILVIGMTANLNAQTLMRTNQALNARQQSIVAIAAFTAKGDLTGLQKALSNGLDAGLTINESKEVLVHLYAYCGFPRSIQGINTLMAVIEARKAKGITDKTGKEATPIKDSGTKYERGKKVLKTLTGQPEKEPKTGYAAFSPEIEVFLKEHLFADIFERDILNYADRELATISTLISLGGVEPMLRGHLGIGLRVGLTELQLWQTLSLIESSVGKKEADAGKQVLSEVIKFRKE</sequence>
<dbReference type="OrthoDB" id="9812754at2"/>
<dbReference type="RefSeq" id="WP_106926484.1">
    <property type="nucleotide sequence ID" value="NZ_PYFT01000001.1"/>
</dbReference>
<dbReference type="Proteomes" id="UP000240357">
    <property type="component" value="Unassembled WGS sequence"/>
</dbReference>
<gene>
    <name evidence="2" type="ORF">AHMF7605_03470</name>
</gene>
<accession>A0A2T2YAU7</accession>
<keyword evidence="3" id="KW-1185">Reference proteome</keyword>
<comment type="caution">
    <text evidence="2">The sequence shown here is derived from an EMBL/GenBank/DDBJ whole genome shotgun (WGS) entry which is preliminary data.</text>
</comment>
<dbReference type="PANTHER" id="PTHR33570">
    <property type="entry name" value="4-CARBOXYMUCONOLACTONE DECARBOXYLASE FAMILY PROTEIN"/>
    <property type="match status" value="1"/>
</dbReference>
<dbReference type="SUPFAM" id="SSF69118">
    <property type="entry name" value="AhpD-like"/>
    <property type="match status" value="1"/>
</dbReference>
<evidence type="ECO:0000313" key="3">
    <source>
        <dbReference type="Proteomes" id="UP000240357"/>
    </source>
</evidence>
<dbReference type="GO" id="GO:0051920">
    <property type="term" value="F:peroxiredoxin activity"/>
    <property type="evidence" value="ECO:0007669"/>
    <property type="project" value="InterPro"/>
</dbReference>